<dbReference type="Gene3D" id="3.40.50.10860">
    <property type="entry name" value="Leucine Dehydrogenase, chain A, domain 1"/>
    <property type="match status" value="1"/>
</dbReference>
<dbReference type="EC" id="1.1.1.25" evidence="10"/>
<dbReference type="GO" id="GO:0008652">
    <property type="term" value="P:amino acid biosynthetic process"/>
    <property type="evidence" value="ECO:0007669"/>
    <property type="project" value="UniProtKB-KW"/>
</dbReference>
<comment type="caution">
    <text evidence="14">The sequence shown here is derived from an EMBL/GenBank/DDBJ whole genome shotgun (WGS) entry which is preliminary data.</text>
</comment>
<feature type="binding site" evidence="10">
    <location>
        <position position="62"/>
    </location>
    <ligand>
        <name>shikimate</name>
        <dbReference type="ChEBI" id="CHEBI:36208"/>
    </ligand>
</feature>
<dbReference type="InterPro" id="IPR011342">
    <property type="entry name" value="Shikimate_DH"/>
</dbReference>
<dbReference type="InterPro" id="IPR013708">
    <property type="entry name" value="Shikimate_DH-bd_N"/>
</dbReference>
<feature type="active site" description="Proton acceptor" evidence="10">
    <location>
        <position position="66"/>
    </location>
</feature>
<comment type="pathway">
    <text evidence="1 10">Metabolic intermediate biosynthesis; chorismate biosynthesis; chorismate from D-erythrose 4-phosphate and phosphoenolpyruvate: step 4/7.</text>
</comment>
<dbReference type="GO" id="GO:0019632">
    <property type="term" value="P:shikimate metabolic process"/>
    <property type="evidence" value="ECO:0007669"/>
    <property type="project" value="InterPro"/>
</dbReference>
<evidence type="ECO:0000256" key="5">
    <source>
        <dbReference type="ARBA" id="ARBA00023141"/>
    </source>
</evidence>
<feature type="binding site" evidence="10">
    <location>
        <position position="242"/>
    </location>
    <ligand>
        <name>NADP(+)</name>
        <dbReference type="ChEBI" id="CHEBI:58349"/>
    </ligand>
</feature>
<dbReference type="GO" id="GO:0004764">
    <property type="term" value="F:shikimate 3-dehydrogenase (NADP+) activity"/>
    <property type="evidence" value="ECO:0007669"/>
    <property type="project" value="UniProtKB-UniRule"/>
</dbReference>
<dbReference type="InterPro" id="IPR041121">
    <property type="entry name" value="SDH_C"/>
</dbReference>
<evidence type="ECO:0000256" key="6">
    <source>
        <dbReference type="ARBA" id="ARBA00049442"/>
    </source>
</evidence>
<dbReference type="Pfam" id="PF01488">
    <property type="entry name" value="Shikimate_DH"/>
    <property type="match status" value="1"/>
</dbReference>
<dbReference type="SUPFAM" id="SSF53223">
    <property type="entry name" value="Aminoacid dehydrogenase-like, N-terminal domain"/>
    <property type="match status" value="1"/>
</dbReference>
<evidence type="ECO:0000259" key="12">
    <source>
        <dbReference type="Pfam" id="PF08501"/>
    </source>
</evidence>
<organism evidence="14 15">
    <name type="scientific">Pseudobacillus wudalianchiensis</name>
    <dbReference type="NCBI Taxonomy" id="1743143"/>
    <lineage>
        <taxon>Bacteria</taxon>
        <taxon>Bacillati</taxon>
        <taxon>Bacillota</taxon>
        <taxon>Bacilli</taxon>
        <taxon>Bacillales</taxon>
        <taxon>Bacillaceae</taxon>
        <taxon>Pseudobacillus</taxon>
    </lineage>
</organism>
<dbReference type="GO" id="GO:0005829">
    <property type="term" value="C:cytosol"/>
    <property type="evidence" value="ECO:0007669"/>
    <property type="project" value="TreeGrafter"/>
</dbReference>
<feature type="binding site" evidence="10">
    <location>
        <position position="221"/>
    </location>
    <ligand>
        <name>shikimate</name>
        <dbReference type="ChEBI" id="CHEBI:36208"/>
    </ligand>
</feature>
<keyword evidence="3 10" id="KW-0521">NADP</keyword>
<dbReference type="EMBL" id="MAYT01000001">
    <property type="protein sequence ID" value="OCA92484.1"/>
    <property type="molecule type" value="Genomic_DNA"/>
</dbReference>
<comment type="function">
    <text evidence="10">Involved in the biosynthesis of the chorismate, which leads to the biosynthesis of aromatic amino acids. Catalyzes the reversible NADPH linked reduction of 3-dehydroshikimate (DHSA) to yield shikimate (SA).</text>
</comment>
<comment type="similarity">
    <text evidence="10">Belongs to the shikimate dehydrogenase family.</text>
</comment>
<comment type="catalytic activity">
    <reaction evidence="8">
        <text>shikimate + NAD(+) = 3-dehydroshikimate + NADH + H(+)</text>
        <dbReference type="Rhea" id="RHEA:17741"/>
        <dbReference type="ChEBI" id="CHEBI:15378"/>
        <dbReference type="ChEBI" id="CHEBI:16630"/>
        <dbReference type="ChEBI" id="CHEBI:36208"/>
        <dbReference type="ChEBI" id="CHEBI:57540"/>
        <dbReference type="ChEBI" id="CHEBI:57945"/>
    </reaction>
</comment>
<dbReference type="FunFam" id="3.40.50.10860:FF:000004">
    <property type="entry name" value="Quinate/shikimate dehydrogenase"/>
    <property type="match status" value="1"/>
</dbReference>
<sequence length="282" mass="30576">MKKLFGVIGDPIAHSMSPAMHNDAFVQLGIEGYYHPFHVKPEDLPAAVQGMKAIGVQGFNVTIPHKSAIIPLLDQVDPLAKAIGAVNTVVRENGGWTGYNTDGVGFVRGLREAYGEPLTEKRVLLIGAGGAARAIYYTLASEGVSRIDIANRTAEKAANLAESCPYPVVGSVKTTTKAAEQLEEYDVIIQTTSIGMSPLIEASPISVEKIKAGTFVSDIIYNPLETQLLQEAKKRGARTQNGLKMFVYQGALAFEKWTSQTPDIERMEEMVRHQLGGNYVNN</sequence>
<feature type="domain" description="Quinate/shikimate 5-dehydrogenase/glutamyl-tRNA reductase" evidence="11">
    <location>
        <begin position="117"/>
        <end position="205"/>
    </location>
</feature>
<dbReference type="AlphaFoldDB" id="A0A1B9B8Q4"/>
<keyword evidence="4 10" id="KW-0560">Oxidoreductase</keyword>
<comment type="catalytic activity">
    <reaction evidence="7">
        <text>L-quinate + NAD(+) = 3-dehydroquinate + NADH + H(+)</text>
        <dbReference type="Rhea" id="RHEA:22364"/>
        <dbReference type="ChEBI" id="CHEBI:15378"/>
        <dbReference type="ChEBI" id="CHEBI:29751"/>
        <dbReference type="ChEBI" id="CHEBI:32364"/>
        <dbReference type="ChEBI" id="CHEBI:57540"/>
        <dbReference type="ChEBI" id="CHEBI:57945"/>
        <dbReference type="EC" id="1.1.1.24"/>
    </reaction>
</comment>
<dbReference type="RefSeq" id="WP_065408985.1">
    <property type="nucleotide sequence ID" value="NZ_MAYT01000001.1"/>
</dbReference>
<dbReference type="NCBIfam" id="TIGR00507">
    <property type="entry name" value="aroE"/>
    <property type="match status" value="1"/>
</dbReference>
<evidence type="ECO:0000256" key="2">
    <source>
        <dbReference type="ARBA" id="ARBA00022605"/>
    </source>
</evidence>
<dbReference type="FunFam" id="3.40.50.720:FF:000086">
    <property type="entry name" value="Quinate/shikimate dehydrogenase"/>
    <property type="match status" value="1"/>
</dbReference>
<feature type="binding site" evidence="10">
    <location>
        <begin position="151"/>
        <end position="156"/>
    </location>
    <ligand>
        <name>NADP(+)</name>
        <dbReference type="ChEBI" id="CHEBI:58349"/>
    </ligand>
</feature>
<feature type="binding site" evidence="10">
    <location>
        <begin position="127"/>
        <end position="131"/>
    </location>
    <ligand>
        <name>NADP(+)</name>
        <dbReference type="ChEBI" id="CHEBI:58349"/>
    </ligand>
</feature>
<dbReference type="Proteomes" id="UP000092578">
    <property type="component" value="Unassembled WGS sequence"/>
</dbReference>
<keyword evidence="2 10" id="KW-0028">Amino-acid biosynthesis</keyword>
<evidence type="ECO:0000256" key="7">
    <source>
        <dbReference type="ARBA" id="ARBA00051639"/>
    </source>
</evidence>
<evidence type="ECO:0000256" key="4">
    <source>
        <dbReference type="ARBA" id="ARBA00023002"/>
    </source>
</evidence>
<dbReference type="CDD" id="cd01065">
    <property type="entry name" value="NAD_bind_Shikimate_DH"/>
    <property type="match status" value="1"/>
</dbReference>
<evidence type="ECO:0000256" key="1">
    <source>
        <dbReference type="ARBA" id="ARBA00004871"/>
    </source>
</evidence>
<evidence type="ECO:0000256" key="10">
    <source>
        <dbReference type="HAMAP-Rule" id="MF_00222"/>
    </source>
</evidence>
<feature type="domain" description="SDH C-terminal" evidence="13">
    <location>
        <begin position="242"/>
        <end position="269"/>
    </location>
</feature>
<dbReference type="InterPro" id="IPR006151">
    <property type="entry name" value="Shikm_DH/Glu-tRNA_Rdtase"/>
</dbReference>
<feature type="binding site" evidence="10">
    <location>
        <begin position="15"/>
        <end position="17"/>
    </location>
    <ligand>
        <name>shikimate</name>
        <dbReference type="ChEBI" id="CHEBI:36208"/>
    </ligand>
</feature>
<evidence type="ECO:0000256" key="9">
    <source>
        <dbReference type="ARBA" id="ARBA00060613"/>
    </source>
</evidence>
<dbReference type="Pfam" id="PF18317">
    <property type="entry name" value="SDH_C"/>
    <property type="match status" value="1"/>
</dbReference>
<dbReference type="Pfam" id="PF08501">
    <property type="entry name" value="Shikimate_dh_N"/>
    <property type="match status" value="1"/>
</dbReference>
<dbReference type="InterPro" id="IPR022893">
    <property type="entry name" value="Shikimate_DH_fam"/>
</dbReference>
<dbReference type="SUPFAM" id="SSF51735">
    <property type="entry name" value="NAD(P)-binding Rossmann-fold domains"/>
    <property type="match status" value="1"/>
</dbReference>
<name>A0A1B9B8Q4_9BACI</name>
<evidence type="ECO:0000259" key="11">
    <source>
        <dbReference type="Pfam" id="PF01488"/>
    </source>
</evidence>
<feature type="binding site" evidence="10">
    <location>
        <position position="102"/>
    </location>
    <ligand>
        <name>shikimate</name>
        <dbReference type="ChEBI" id="CHEBI:36208"/>
    </ligand>
</feature>
<comment type="subunit">
    <text evidence="10">Homodimer.</text>
</comment>
<keyword evidence="5 10" id="KW-0057">Aromatic amino acid biosynthesis</keyword>
<evidence type="ECO:0000313" key="14">
    <source>
        <dbReference type="EMBL" id="OCA92484.1"/>
    </source>
</evidence>
<dbReference type="UniPathway" id="UPA00053">
    <property type="reaction ID" value="UER00087"/>
</dbReference>
<evidence type="ECO:0000259" key="13">
    <source>
        <dbReference type="Pfam" id="PF18317"/>
    </source>
</evidence>
<dbReference type="NCBIfam" id="NF001319">
    <property type="entry name" value="PRK00258.3-3"/>
    <property type="match status" value="1"/>
</dbReference>
<dbReference type="PANTHER" id="PTHR21089">
    <property type="entry name" value="SHIKIMATE DEHYDROGENASE"/>
    <property type="match status" value="1"/>
</dbReference>
<dbReference type="GO" id="GO:0009073">
    <property type="term" value="P:aromatic amino acid family biosynthetic process"/>
    <property type="evidence" value="ECO:0007669"/>
    <property type="project" value="UniProtKB-KW"/>
</dbReference>
<comment type="catalytic activity">
    <reaction evidence="6 10">
        <text>shikimate + NADP(+) = 3-dehydroshikimate + NADPH + H(+)</text>
        <dbReference type="Rhea" id="RHEA:17737"/>
        <dbReference type="ChEBI" id="CHEBI:15378"/>
        <dbReference type="ChEBI" id="CHEBI:16630"/>
        <dbReference type="ChEBI" id="CHEBI:36208"/>
        <dbReference type="ChEBI" id="CHEBI:57783"/>
        <dbReference type="ChEBI" id="CHEBI:58349"/>
        <dbReference type="EC" id="1.1.1.25"/>
    </reaction>
</comment>
<proteinExistence type="inferred from homology"/>
<dbReference type="Gene3D" id="3.40.50.720">
    <property type="entry name" value="NAD(P)-binding Rossmann-like Domain"/>
    <property type="match status" value="1"/>
</dbReference>
<keyword evidence="15" id="KW-1185">Reference proteome</keyword>
<comment type="pathway">
    <text evidence="9">Aromatic compound metabolism; 3,4-dihydroxybenzoate biosynthesis; 3-dehydroquinate from D-quinate (NAD(+) route).</text>
</comment>
<dbReference type="HAMAP" id="MF_00222">
    <property type="entry name" value="Shikimate_DH_AroE"/>
    <property type="match status" value="1"/>
</dbReference>
<gene>
    <name evidence="10" type="primary">aroE</name>
    <name evidence="14" type="ORF">A8F95_01915</name>
</gene>
<reference evidence="15" key="1">
    <citation type="submission" date="2016-05" db="EMBL/GenBank/DDBJ databases">
        <authorList>
            <person name="Liu B."/>
            <person name="Wang J."/>
            <person name="Zhu Y."/>
            <person name="Liu G."/>
            <person name="Chen Q."/>
            <person name="Chen Z."/>
            <person name="Lan J."/>
            <person name="Che J."/>
            <person name="Ge C."/>
            <person name="Shi H."/>
            <person name="Pan Z."/>
            <person name="Liu X."/>
        </authorList>
    </citation>
    <scope>NUCLEOTIDE SEQUENCE [LARGE SCALE GENOMIC DNA]</scope>
    <source>
        <strain evidence="15">FJAT-27215</strain>
    </source>
</reference>
<feature type="binding site" evidence="10">
    <location>
        <position position="87"/>
    </location>
    <ligand>
        <name>shikimate</name>
        <dbReference type="ChEBI" id="CHEBI:36208"/>
    </ligand>
</feature>
<dbReference type="GO" id="GO:0009423">
    <property type="term" value="P:chorismate biosynthetic process"/>
    <property type="evidence" value="ECO:0007669"/>
    <property type="project" value="UniProtKB-UniRule"/>
</dbReference>
<accession>A0A1B9B8Q4</accession>
<dbReference type="GO" id="GO:0030266">
    <property type="term" value="F:quinate 3-dehydrogenase (NAD+) activity"/>
    <property type="evidence" value="ECO:0007669"/>
    <property type="project" value="UniProtKB-EC"/>
</dbReference>
<evidence type="ECO:0000256" key="8">
    <source>
        <dbReference type="ARBA" id="ARBA00052329"/>
    </source>
</evidence>
<dbReference type="GO" id="GO:0052734">
    <property type="term" value="F:shikimate 3-dehydrogenase (NAD+) activity"/>
    <property type="evidence" value="ECO:0007669"/>
    <property type="project" value="RHEA"/>
</dbReference>
<feature type="binding site" evidence="10">
    <location>
        <position position="249"/>
    </location>
    <ligand>
        <name>shikimate</name>
        <dbReference type="ChEBI" id="CHEBI:36208"/>
    </ligand>
</feature>
<dbReference type="PANTHER" id="PTHR21089:SF1">
    <property type="entry name" value="BIFUNCTIONAL 3-DEHYDROQUINATE DEHYDRATASE_SHIKIMATE DEHYDROGENASE, CHLOROPLASTIC"/>
    <property type="match status" value="1"/>
</dbReference>
<protein>
    <recommendedName>
        <fullName evidence="10">Shikimate dehydrogenase (NADP(+))</fullName>
        <shortName evidence="10">SDH</shortName>
        <ecNumber evidence="10">1.1.1.25</ecNumber>
    </recommendedName>
</protein>
<evidence type="ECO:0000256" key="3">
    <source>
        <dbReference type="ARBA" id="ARBA00022857"/>
    </source>
</evidence>
<evidence type="ECO:0000313" key="15">
    <source>
        <dbReference type="Proteomes" id="UP000092578"/>
    </source>
</evidence>
<dbReference type="GO" id="GO:0050661">
    <property type="term" value="F:NADP binding"/>
    <property type="evidence" value="ECO:0007669"/>
    <property type="project" value="InterPro"/>
</dbReference>
<feature type="binding site" evidence="10">
    <location>
        <position position="219"/>
    </location>
    <ligand>
        <name>NADP(+)</name>
        <dbReference type="ChEBI" id="CHEBI:58349"/>
    </ligand>
</feature>
<dbReference type="InterPro" id="IPR046346">
    <property type="entry name" value="Aminoacid_DH-like_N_sf"/>
</dbReference>
<comment type="caution">
    <text evidence="10">Lacks conserved residue(s) required for the propagation of feature annotation.</text>
</comment>
<dbReference type="NCBIfam" id="NF001314">
    <property type="entry name" value="PRK00258.2-2"/>
    <property type="match status" value="1"/>
</dbReference>
<dbReference type="InterPro" id="IPR036291">
    <property type="entry name" value="NAD(P)-bd_dom_sf"/>
</dbReference>
<feature type="domain" description="Shikimate dehydrogenase substrate binding N-terminal" evidence="12">
    <location>
        <begin position="7"/>
        <end position="89"/>
    </location>
</feature>